<accession>A0A915JJ88</accession>
<keyword evidence="1" id="KW-1185">Reference proteome</keyword>
<reference evidence="2" key="1">
    <citation type="submission" date="2022-11" db="UniProtKB">
        <authorList>
            <consortium name="WormBaseParasite"/>
        </authorList>
    </citation>
    <scope>IDENTIFICATION</scope>
</reference>
<evidence type="ECO:0000313" key="1">
    <source>
        <dbReference type="Proteomes" id="UP000887565"/>
    </source>
</evidence>
<protein>
    <submittedName>
        <fullName evidence="2">Uncharacterized protein</fullName>
    </submittedName>
</protein>
<dbReference type="WBParaSite" id="nRc.2.0.1.t26147-RA">
    <property type="protein sequence ID" value="nRc.2.0.1.t26147-RA"/>
    <property type="gene ID" value="nRc.2.0.1.g26147"/>
</dbReference>
<name>A0A915JJ88_ROMCU</name>
<dbReference type="AlphaFoldDB" id="A0A915JJ88"/>
<sequence length="76" mass="8774">MLHIYAKLCLKKGYAEYRRPISVTYYAFHCGLTIALQHIETSTNKEWLTVGGKHKKQVVSNYWKILIDNGQTDTDA</sequence>
<evidence type="ECO:0000313" key="2">
    <source>
        <dbReference type="WBParaSite" id="nRc.2.0.1.t26147-RA"/>
    </source>
</evidence>
<organism evidence="1 2">
    <name type="scientific">Romanomermis culicivorax</name>
    <name type="common">Nematode worm</name>
    <dbReference type="NCBI Taxonomy" id="13658"/>
    <lineage>
        <taxon>Eukaryota</taxon>
        <taxon>Metazoa</taxon>
        <taxon>Ecdysozoa</taxon>
        <taxon>Nematoda</taxon>
        <taxon>Enoplea</taxon>
        <taxon>Dorylaimia</taxon>
        <taxon>Mermithida</taxon>
        <taxon>Mermithoidea</taxon>
        <taxon>Mermithidae</taxon>
        <taxon>Romanomermis</taxon>
    </lineage>
</organism>
<dbReference type="Proteomes" id="UP000887565">
    <property type="component" value="Unplaced"/>
</dbReference>
<proteinExistence type="predicted"/>